<evidence type="ECO:0000256" key="1">
    <source>
        <dbReference type="SAM" id="MobiDB-lite"/>
    </source>
</evidence>
<feature type="region of interest" description="Disordered" evidence="1">
    <location>
        <begin position="461"/>
        <end position="487"/>
    </location>
</feature>
<comment type="caution">
    <text evidence="3">The sequence shown here is derived from an EMBL/GenBank/DDBJ whole genome shotgun (WGS) entry which is preliminary data.</text>
</comment>
<proteinExistence type="predicted"/>
<organism evidence="3 4">
    <name type="scientific">Bacillus suaedaesalsae</name>
    <dbReference type="NCBI Taxonomy" id="2810349"/>
    <lineage>
        <taxon>Bacteria</taxon>
        <taxon>Bacillati</taxon>
        <taxon>Bacillota</taxon>
        <taxon>Bacilli</taxon>
        <taxon>Bacillales</taxon>
        <taxon>Bacillaceae</taxon>
        <taxon>Bacillus</taxon>
    </lineage>
</organism>
<dbReference type="InterPro" id="IPR012332">
    <property type="entry name" value="Autotransporter_pectin_lyase_C"/>
</dbReference>
<evidence type="ECO:0000313" key="4">
    <source>
        <dbReference type="Proteomes" id="UP001518925"/>
    </source>
</evidence>
<evidence type="ECO:0008006" key="5">
    <source>
        <dbReference type="Google" id="ProtNLM"/>
    </source>
</evidence>
<reference evidence="3 4" key="1">
    <citation type="submission" date="2021-02" db="EMBL/GenBank/DDBJ databases">
        <title>Bacillus sp. RD4P76, an endophyte from a halophyte.</title>
        <authorList>
            <person name="Sun J.-Q."/>
        </authorList>
    </citation>
    <scope>NUCLEOTIDE SEQUENCE [LARGE SCALE GENOMIC DNA]</scope>
    <source>
        <strain evidence="3 4">RD4P76</strain>
    </source>
</reference>
<dbReference type="RefSeq" id="WP_204205241.1">
    <property type="nucleotide sequence ID" value="NZ_JAFELM010000044.1"/>
</dbReference>
<dbReference type="Gene3D" id="2.160.20.20">
    <property type="match status" value="1"/>
</dbReference>
<feature type="transmembrane region" description="Helical" evidence="2">
    <location>
        <begin position="7"/>
        <end position="28"/>
    </location>
</feature>
<dbReference type="Proteomes" id="UP001518925">
    <property type="component" value="Unassembled WGS sequence"/>
</dbReference>
<protein>
    <recommendedName>
        <fullName evidence="5">Type 4 fimbrial biogenesis protein PilX N-terminal domain-containing protein</fullName>
    </recommendedName>
</protein>
<keyword evidence="2" id="KW-0812">Transmembrane</keyword>
<accession>A0ABS2DMP2</accession>
<keyword evidence="4" id="KW-1185">Reference proteome</keyword>
<keyword evidence="2" id="KW-1133">Transmembrane helix</keyword>
<dbReference type="EMBL" id="JAFELM010000044">
    <property type="protein sequence ID" value="MBM6619761.1"/>
    <property type="molecule type" value="Genomic_DNA"/>
</dbReference>
<gene>
    <name evidence="3" type="ORF">JR050_19035</name>
</gene>
<name>A0ABS2DMP2_9BACI</name>
<evidence type="ECO:0000313" key="3">
    <source>
        <dbReference type="EMBL" id="MBM6619761.1"/>
    </source>
</evidence>
<keyword evidence="2" id="KW-0472">Membrane</keyword>
<evidence type="ECO:0000256" key="2">
    <source>
        <dbReference type="SAM" id="Phobius"/>
    </source>
</evidence>
<sequence length="487" mass="53564">MKINEQGSTLIITLLTIVVILIFSSVLINTTLNSAAQINKTEQDIQATHLAEMGVSYFHEAIKTEINRMKEEGIPLSVANVTEMVNRIVNNEIVIEEGYSFLLKLEDTRPYYDSQLKEIVIAYQSIGIIKESERIERVITDRKKLSGKLVRVGNGELPPPQNPDGEPFNSKNEFDHLFALTVRPVTMPPGSLNFDDHVVQTSEKKYENSVRFTKQLKLKSGASQYVRDEFLVESHLELESPSTLTIGGNAQFDGKADIKSRSNVEIGKSLFVNNELLLDSPSTLTVGGAAEFDRKLDVKSGSSLTVTEFLLVNGETLIDSPSTINVGGNARLLHKLDVKKGSTFKVGNNLYVDLETLLDSPSSLDVGGSLWIGHKLDVKSGSQLTVGHHLFVDHETQVEGKIMVGGNAYFKHPVKVDNRKGKVCIYGTATFSGNQDRAIIDENATSCNNQPTGTIYVLNKPIPPSNNDGEDDQNNGDVLIDSEGIQY</sequence>